<dbReference type="AlphaFoldDB" id="A0A9D3YCU8"/>
<evidence type="ECO:0000256" key="1">
    <source>
        <dbReference type="SAM" id="MobiDB-lite"/>
    </source>
</evidence>
<comment type="caution">
    <text evidence="2">The sequence shown here is derived from an EMBL/GenBank/DDBJ whole genome shotgun (WGS) entry which is preliminary data.</text>
</comment>
<organism evidence="2 3">
    <name type="scientific">Dreissena polymorpha</name>
    <name type="common">Zebra mussel</name>
    <name type="synonym">Mytilus polymorpha</name>
    <dbReference type="NCBI Taxonomy" id="45954"/>
    <lineage>
        <taxon>Eukaryota</taxon>
        <taxon>Metazoa</taxon>
        <taxon>Spiralia</taxon>
        <taxon>Lophotrochozoa</taxon>
        <taxon>Mollusca</taxon>
        <taxon>Bivalvia</taxon>
        <taxon>Autobranchia</taxon>
        <taxon>Heteroconchia</taxon>
        <taxon>Euheterodonta</taxon>
        <taxon>Imparidentia</taxon>
        <taxon>Neoheterodontei</taxon>
        <taxon>Myida</taxon>
        <taxon>Dreissenoidea</taxon>
        <taxon>Dreissenidae</taxon>
        <taxon>Dreissena</taxon>
    </lineage>
</organism>
<gene>
    <name evidence="2" type="ORF">DPMN_083644</name>
</gene>
<accession>A0A9D3YCU8</accession>
<evidence type="ECO:0000313" key="3">
    <source>
        <dbReference type="Proteomes" id="UP000828390"/>
    </source>
</evidence>
<dbReference type="EMBL" id="JAIWYP010000016">
    <property type="protein sequence ID" value="KAH3696179.1"/>
    <property type="molecule type" value="Genomic_DNA"/>
</dbReference>
<name>A0A9D3YCU8_DREPO</name>
<dbReference type="Proteomes" id="UP000828390">
    <property type="component" value="Unassembled WGS sequence"/>
</dbReference>
<evidence type="ECO:0000313" key="2">
    <source>
        <dbReference type="EMBL" id="KAH3696179.1"/>
    </source>
</evidence>
<sequence>MHNRPIYSCDGQEPGMHADVCNTGYNQWDEQNGSRDEASRGSAPMDRNLNYKTSAAEHRLCVPTSETQWELAWRQTPGAPPMIGRVEVGNPIRELSADEVSGARGDQYHARGCISVEDNHVHSTQLQAAVQNENMHSTSASRGMHSATRGLSKMKIPLHR</sequence>
<keyword evidence="3" id="KW-1185">Reference proteome</keyword>
<protein>
    <submittedName>
        <fullName evidence="2">Uncharacterized protein</fullName>
    </submittedName>
</protein>
<proteinExistence type="predicted"/>
<reference evidence="2" key="1">
    <citation type="journal article" date="2019" name="bioRxiv">
        <title>The Genome of the Zebra Mussel, Dreissena polymorpha: A Resource for Invasive Species Research.</title>
        <authorList>
            <person name="McCartney M.A."/>
            <person name="Auch B."/>
            <person name="Kono T."/>
            <person name="Mallez S."/>
            <person name="Zhang Y."/>
            <person name="Obille A."/>
            <person name="Becker A."/>
            <person name="Abrahante J.E."/>
            <person name="Garbe J."/>
            <person name="Badalamenti J.P."/>
            <person name="Herman A."/>
            <person name="Mangelson H."/>
            <person name="Liachko I."/>
            <person name="Sullivan S."/>
            <person name="Sone E.D."/>
            <person name="Koren S."/>
            <person name="Silverstein K.A.T."/>
            <person name="Beckman K.B."/>
            <person name="Gohl D.M."/>
        </authorList>
    </citation>
    <scope>NUCLEOTIDE SEQUENCE</scope>
    <source>
        <strain evidence="2">Duluth1</strain>
        <tissue evidence="2">Whole animal</tissue>
    </source>
</reference>
<reference evidence="2" key="2">
    <citation type="submission" date="2020-11" db="EMBL/GenBank/DDBJ databases">
        <authorList>
            <person name="McCartney M.A."/>
            <person name="Auch B."/>
            <person name="Kono T."/>
            <person name="Mallez S."/>
            <person name="Becker A."/>
            <person name="Gohl D.M."/>
            <person name="Silverstein K.A.T."/>
            <person name="Koren S."/>
            <person name="Bechman K.B."/>
            <person name="Herman A."/>
            <person name="Abrahante J.E."/>
            <person name="Garbe J."/>
        </authorList>
    </citation>
    <scope>NUCLEOTIDE SEQUENCE</scope>
    <source>
        <strain evidence="2">Duluth1</strain>
        <tissue evidence="2">Whole animal</tissue>
    </source>
</reference>
<feature type="region of interest" description="Disordered" evidence="1">
    <location>
        <begin position="28"/>
        <end position="47"/>
    </location>
</feature>